<feature type="signal peptide" evidence="2">
    <location>
        <begin position="1"/>
        <end position="19"/>
    </location>
</feature>
<feature type="chain" id="PRO_5034334633" evidence="2">
    <location>
        <begin position="20"/>
        <end position="74"/>
    </location>
</feature>
<gene>
    <name evidence="3" type="ORF">INT45_004811</name>
</gene>
<evidence type="ECO:0000256" key="2">
    <source>
        <dbReference type="SAM" id="SignalP"/>
    </source>
</evidence>
<organism evidence="3 4">
    <name type="scientific">Circinella minor</name>
    <dbReference type="NCBI Taxonomy" id="1195481"/>
    <lineage>
        <taxon>Eukaryota</taxon>
        <taxon>Fungi</taxon>
        <taxon>Fungi incertae sedis</taxon>
        <taxon>Mucoromycota</taxon>
        <taxon>Mucoromycotina</taxon>
        <taxon>Mucoromycetes</taxon>
        <taxon>Mucorales</taxon>
        <taxon>Lichtheimiaceae</taxon>
        <taxon>Circinella</taxon>
    </lineage>
</organism>
<dbReference type="EMBL" id="JAEPRB010000412">
    <property type="protein sequence ID" value="KAG2216393.1"/>
    <property type="molecule type" value="Genomic_DNA"/>
</dbReference>
<proteinExistence type="predicted"/>
<dbReference type="AlphaFoldDB" id="A0A8H7RTJ9"/>
<name>A0A8H7RTJ9_9FUNG</name>
<comment type="caution">
    <text evidence="3">The sequence shown here is derived from an EMBL/GenBank/DDBJ whole genome shotgun (WGS) entry which is preliminary data.</text>
</comment>
<reference evidence="3 4" key="1">
    <citation type="submission" date="2020-12" db="EMBL/GenBank/DDBJ databases">
        <title>Metabolic potential, ecology and presence of endohyphal bacteria is reflected in genomic diversity of Mucoromycotina.</title>
        <authorList>
            <person name="Muszewska A."/>
            <person name="Okrasinska A."/>
            <person name="Steczkiewicz K."/>
            <person name="Drgas O."/>
            <person name="Orlowska M."/>
            <person name="Perlinska-Lenart U."/>
            <person name="Aleksandrzak-Piekarczyk T."/>
            <person name="Szatraj K."/>
            <person name="Zielenkiewicz U."/>
            <person name="Pilsyk S."/>
            <person name="Malc E."/>
            <person name="Mieczkowski P."/>
            <person name="Kruszewska J.S."/>
            <person name="Biernat P."/>
            <person name="Pawlowska J."/>
        </authorList>
    </citation>
    <scope>NUCLEOTIDE SEQUENCE [LARGE SCALE GENOMIC DNA]</scope>
    <source>
        <strain evidence="3 4">CBS 142.35</strain>
    </source>
</reference>
<feature type="compositionally biased region" description="Basic and acidic residues" evidence="1">
    <location>
        <begin position="29"/>
        <end position="49"/>
    </location>
</feature>
<sequence length="74" mass="8492">MKLLIIATTALCFVTMIQALPYNRSNDQFTKRDGGDNDDEKPSEPAKRPIDFEFYPNMILGKIFPPDKPKEEDD</sequence>
<evidence type="ECO:0000313" key="4">
    <source>
        <dbReference type="Proteomes" id="UP000646827"/>
    </source>
</evidence>
<accession>A0A8H7RTJ9</accession>
<dbReference type="Proteomes" id="UP000646827">
    <property type="component" value="Unassembled WGS sequence"/>
</dbReference>
<evidence type="ECO:0000313" key="3">
    <source>
        <dbReference type="EMBL" id="KAG2216393.1"/>
    </source>
</evidence>
<keyword evidence="2" id="KW-0732">Signal</keyword>
<protein>
    <submittedName>
        <fullName evidence="3">Uncharacterized protein</fullName>
    </submittedName>
</protein>
<feature type="region of interest" description="Disordered" evidence="1">
    <location>
        <begin position="25"/>
        <end position="49"/>
    </location>
</feature>
<keyword evidence="4" id="KW-1185">Reference proteome</keyword>
<evidence type="ECO:0000256" key="1">
    <source>
        <dbReference type="SAM" id="MobiDB-lite"/>
    </source>
</evidence>